<dbReference type="EMBL" id="UINC01122232">
    <property type="protein sequence ID" value="SVC97917.1"/>
    <property type="molecule type" value="Genomic_DNA"/>
</dbReference>
<evidence type="ECO:0000256" key="3">
    <source>
        <dbReference type="ARBA" id="ARBA00022840"/>
    </source>
</evidence>
<keyword evidence="2" id="KW-0547">Nucleotide-binding</keyword>
<gene>
    <name evidence="5" type="ORF">METZ01_LOCUS350771</name>
</gene>
<dbReference type="Gene3D" id="3.40.50.300">
    <property type="entry name" value="P-loop containing nucleotide triphosphate hydrolases"/>
    <property type="match status" value="1"/>
</dbReference>
<sequence>AYSLCIDILEQTNLLNKANVITNSLSLLERKRLELARSLCAKPKLLLLDEIAGGLSEQECLLLVETIKNILRTGISIIWIEHIVKALFSVVDHLIVMNFGKKIAEGDPNEIIQTKEVQSIYLGI</sequence>
<feature type="non-terminal residue" evidence="5">
    <location>
        <position position="1"/>
    </location>
</feature>
<evidence type="ECO:0000256" key="2">
    <source>
        <dbReference type="ARBA" id="ARBA00022741"/>
    </source>
</evidence>
<dbReference type="GO" id="GO:0016887">
    <property type="term" value="F:ATP hydrolysis activity"/>
    <property type="evidence" value="ECO:0007669"/>
    <property type="project" value="InterPro"/>
</dbReference>
<evidence type="ECO:0000259" key="4">
    <source>
        <dbReference type="Pfam" id="PF00005"/>
    </source>
</evidence>
<evidence type="ECO:0000313" key="5">
    <source>
        <dbReference type="EMBL" id="SVC97917.1"/>
    </source>
</evidence>
<dbReference type="GO" id="GO:0005524">
    <property type="term" value="F:ATP binding"/>
    <property type="evidence" value="ECO:0007669"/>
    <property type="project" value="UniProtKB-KW"/>
</dbReference>
<dbReference type="GO" id="GO:0015188">
    <property type="term" value="F:L-isoleucine transmembrane transporter activity"/>
    <property type="evidence" value="ECO:0007669"/>
    <property type="project" value="TreeGrafter"/>
</dbReference>
<dbReference type="InterPro" id="IPR027417">
    <property type="entry name" value="P-loop_NTPase"/>
</dbReference>
<evidence type="ECO:0000256" key="1">
    <source>
        <dbReference type="ARBA" id="ARBA00022448"/>
    </source>
</evidence>
<dbReference type="GO" id="GO:0005886">
    <property type="term" value="C:plasma membrane"/>
    <property type="evidence" value="ECO:0007669"/>
    <property type="project" value="TreeGrafter"/>
</dbReference>
<dbReference type="GO" id="GO:1903806">
    <property type="term" value="P:L-isoleucine import across plasma membrane"/>
    <property type="evidence" value="ECO:0007669"/>
    <property type="project" value="TreeGrafter"/>
</dbReference>
<dbReference type="GO" id="GO:0042941">
    <property type="term" value="P:D-alanine transmembrane transport"/>
    <property type="evidence" value="ECO:0007669"/>
    <property type="project" value="TreeGrafter"/>
</dbReference>
<dbReference type="AlphaFoldDB" id="A0A382RLC0"/>
<dbReference type="InterPro" id="IPR051120">
    <property type="entry name" value="ABC_AA/LPS_Transport"/>
</dbReference>
<dbReference type="InterPro" id="IPR003439">
    <property type="entry name" value="ABC_transporter-like_ATP-bd"/>
</dbReference>
<reference evidence="5" key="1">
    <citation type="submission" date="2018-05" db="EMBL/GenBank/DDBJ databases">
        <authorList>
            <person name="Lanie J.A."/>
            <person name="Ng W.-L."/>
            <person name="Kazmierczak K.M."/>
            <person name="Andrzejewski T.M."/>
            <person name="Davidsen T.M."/>
            <person name="Wayne K.J."/>
            <person name="Tettelin H."/>
            <person name="Glass J.I."/>
            <person name="Rusch D."/>
            <person name="Podicherti R."/>
            <person name="Tsui H.-C.T."/>
            <person name="Winkler M.E."/>
        </authorList>
    </citation>
    <scope>NUCLEOTIDE SEQUENCE</scope>
</reference>
<protein>
    <recommendedName>
        <fullName evidence="4">ABC transporter domain-containing protein</fullName>
    </recommendedName>
</protein>
<keyword evidence="3" id="KW-0067">ATP-binding</keyword>
<dbReference type="PANTHER" id="PTHR45772:SF7">
    <property type="entry name" value="AMINO ACID ABC TRANSPORTER ATP-BINDING PROTEIN"/>
    <property type="match status" value="1"/>
</dbReference>
<dbReference type="GO" id="GO:1903805">
    <property type="term" value="P:L-valine import across plasma membrane"/>
    <property type="evidence" value="ECO:0007669"/>
    <property type="project" value="TreeGrafter"/>
</dbReference>
<name>A0A382RLC0_9ZZZZ</name>
<dbReference type="SUPFAM" id="SSF52540">
    <property type="entry name" value="P-loop containing nucleoside triphosphate hydrolases"/>
    <property type="match status" value="1"/>
</dbReference>
<accession>A0A382RLC0</accession>
<keyword evidence="1" id="KW-0813">Transport</keyword>
<dbReference type="GO" id="GO:0015808">
    <property type="term" value="P:L-alanine transport"/>
    <property type="evidence" value="ECO:0007669"/>
    <property type="project" value="TreeGrafter"/>
</dbReference>
<dbReference type="GO" id="GO:0005304">
    <property type="term" value="F:L-valine transmembrane transporter activity"/>
    <property type="evidence" value="ECO:0007669"/>
    <property type="project" value="TreeGrafter"/>
</dbReference>
<dbReference type="PANTHER" id="PTHR45772">
    <property type="entry name" value="CONSERVED COMPONENT OF ABC TRANSPORTER FOR NATURAL AMINO ACIDS-RELATED"/>
    <property type="match status" value="1"/>
</dbReference>
<organism evidence="5">
    <name type="scientific">marine metagenome</name>
    <dbReference type="NCBI Taxonomy" id="408172"/>
    <lineage>
        <taxon>unclassified sequences</taxon>
        <taxon>metagenomes</taxon>
        <taxon>ecological metagenomes</taxon>
    </lineage>
</organism>
<dbReference type="Pfam" id="PF00005">
    <property type="entry name" value="ABC_tran"/>
    <property type="match status" value="1"/>
</dbReference>
<dbReference type="GO" id="GO:0015192">
    <property type="term" value="F:L-phenylalanine transmembrane transporter activity"/>
    <property type="evidence" value="ECO:0007669"/>
    <property type="project" value="TreeGrafter"/>
</dbReference>
<proteinExistence type="predicted"/>
<feature type="domain" description="ABC transporter" evidence="4">
    <location>
        <begin position="7"/>
        <end position="50"/>
    </location>
</feature>